<dbReference type="EMBL" id="JASAOF010000023">
    <property type="protein sequence ID" value="MDI2032005.1"/>
    <property type="molecule type" value="Genomic_DNA"/>
</dbReference>
<keyword evidence="3" id="KW-1185">Reference proteome</keyword>
<dbReference type="Pfam" id="PF19054">
    <property type="entry name" value="DUF5753"/>
    <property type="match status" value="1"/>
</dbReference>
<comment type="caution">
    <text evidence="2">The sequence shown here is derived from an EMBL/GenBank/DDBJ whole genome shotgun (WGS) entry which is preliminary data.</text>
</comment>
<dbReference type="InterPro" id="IPR043917">
    <property type="entry name" value="DUF5753"/>
</dbReference>
<proteinExistence type="predicted"/>
<evidence type="ECO:0000313" key="3">
    <source>
        <dbReference type="Proteomes" id="UP001237595"/>
    </source>
</evidence>
<evidence type="ECO:0000313" key="2">
    <source>
        <dbReference type="EMBL" id="MDI2032005.1"/>
    </source>
</evidence>
<dbReference type="RefSeq" id="WP_281458267.1">
    <property type="nucleotide sequence ID" value="NZ_JASAOF010000023.1"/>
</dbReference>
<evidence type="ECO:0000259" key="1">
    <source>
        <dbReference type="Pfam" id="PF19054"/>
    </source>
</evidence>
<feature type="domain" description="DUF5753" evidence="1">
    <location>
        <begin position="6"/>
        <end position="86"/>
    </location>
</feature>
<name>A0ABT6PVH4_9PSEU</name>
<accession>A0ABT6PVH4</accession>
<dbReference type="Proteomes" id="UP001237595">
    <property type="component" value="Unassembled WGS sequence"/>
</dbReference>
<gene>
    <name evidence="2" type="ORF">QFW96_25510</name>
</gene>
<sequence>MFPGAIRLGRRDTIARKVPAHLTAYVGEVDLRQIVGSSEVMADQLRELLKLAKQRNIELRVIPIRTGWHAGLEGPFSLFEFDDRDPPRRT</sequence>
<reference evidence="2 3" key="1">
    <citation type="submission" date="2023-04" db="EMBL/GenBank/DDBJ databases">
        <title>Draft genome sequence of Saccharopolyspora sp. TS4A08 isolated from sweet potato rhizospheric soil.</title>
        <authorList>
            <person name="Suksaard P."/>
            <person name="Duangmal K."/>
        </authorList>
    </citation>
    <scope>NUCLEOTIDE SEQUENCE [LARGE SCALE GENOMIC DNA]</scope>
    <source>
        <strain evidence="2 3">TS4A08</strain>
    </source>
</reference>
<protein>
    <submittedName>
        <fullName evidence="2">Scr1 family TA system antitoxin-like transcriptional regulator</fullName>
    </submittedName>
</protein>
<organism evidence="2 3">
    <name type="scientific">Saccharopolyspora ipomoeae</name>
    <dbReference type="NCBI Taxonomy" id="3042027"/>
    <lineage>
        <taxon>Bacteria</taxon>
        <taxon>Bacillati</taxon>
        <taxon>Actinomycetota</taxon>
        <taxon>Actinomycetes</taxon>
        <taxon>Pseudonocardiales</taxon>
        <taxon>Pseudonocardiaceae</taxon>
        <taxon>Saccharopolyspora</taxon>
    </lineage>
</organism>